<proteinExistence type="inferred from homology"/>
<evidence type="ECO:0000313" key="10">
    <source>
        <dbReference type="Proteomes" id="UP000366065"/>
    </source>
</evidence>
<comment type="caution">
    <text evidence="7">Lacks conserved residue(s) required for the propagation of feature annotation.</text>
</comment>
<keyword evidence="10" id="KW-1185">Reference proteome</keyword>
<feature type="transmembrane region" description="Helical" evidence="7">
    <location>
        <begin position="79"/>
        <end position="102"/>
    </location>
</feature>
<name>A0ABY6WBV4_9BURK</name>
<dbReference type="Pfam" id="PF03631">
    <property type="entry name" value="Virul_fac_BrkB"/>
    <property type="match status" value="1"/>
</dbReference>
<evidence type="ECO:0000256" key="4">
    <source>
        <dbReference type="ARBA" id="ARBA00022692"/>
    </source>
</evidence>
<feature type="transmembrane region" description="Helical" evidence="7">
    <location>
        <begin position="179"/>
        <end position="205"/>
    </location>
</feature>
<feature type="transmembrane region" description="Helical" evidence="7">
    <location>
        <begin position="217"/>
        <end position="240"/>
    </location>
</feature>
<evidence type="ECO:0000256" key="2">
    <source>
        <dbReference type="ARBA" id="ARBA00022475"/>
    </source>
</evidence>
<evidence type="ECO:0000256" key="7">
    <source>
        <dbReference type="HAMAP-Rule" id="MF_00672"/>
    </source>
</evidence>
<keyword evidence="6 7" id="KW-0472">Membrane</keyword>
<dbReference type="InterPro" id="IPR017039">
    <property type="entry name" value="Virul_fac_BrkB"/>
</dbReference>
<comment type="similarity">
    <text evidence="7">Belongs to the UPF0761 family.</text>
</comment>
<feature type="compositionally biased region" description="Acidic residues" evidence="8">
    <location>
        <begin position="455"/>
        <end position="472"/>
    </location>
</feature>
<dbReference type="InterPro" id="IPR023679">
    <property type="entry name" value="UPF0761_bac"/>
</dbReference>
<evidence type="ECO:0000256" key="1">
    <source>
        <dbReference type="ARBA" id="ARBA00004651"/>
    </source>
</evidence>
<reference evidence="9 10" key="1">
    <citation type="submission" date="2019-08" db="EMBL/GenBank/DDBJ databases">
        <authorList>
            <person name="Peeters C."/>
        </authorList>
    </citation>
    <scope>NUCLEOTIDE SEQUENCE [LARGE SCALE GENOMIC DNA]</scope>
    <source>
        <strain evidence="9 10">LMG 20602</strain>
    </source>
</reference>
<keyword evidence="4 7" id="KW-0812">Transmembrane</keyword>
<dbReference type="HAMAP" id="MF_00672">
    <property type="entry name" value="UPF0761"/>
    <property type="match status" value="1"/>
</dbReference>
<evidence type="ECO:0000256" key="3">
    <source>
        <dbReference type="ARBA" id="ARBA00022519"/>
    </source>
</evidence>
<dbReference type="PANTHER" id="PTHR30213:SF0">
    <property type="entry name" value="UPF0761 MEMBRANE PROTEIN YIHY"/>
    <property type="match status" value="1"/>
</dbReference>
<comment type="caution">
    <text evidence="9">The sequence shown here is derived from an EMBL/GenBank/DDBJ whole genome shotgun (WGS) entry which is preliminary data.</text>
</comment>
<feature type="transmembrane region" description="Helical" evidence="7">
    <location>
        <begin position="285"/>
        <end position="316"/>
    </location>
</feature>
<keyword evidence="5 7" id="KW-1133">Transmembrane helix</keyword>
<dbReference type="Proteomes" id="UP000366065">
    <property type="component" value="Unassembled WGS sequence"/>
</dbReference>
<dbReference type="NCBIfam" id="TIGR00765">
    <property type="entry name" value="yihY_not_rbn"/>
    <property type="match status" value="1"/>
</dbReference>
<evidence type="ECO:0000313" key="9">
    <source>
        <dbReference type="EMBL" id="VVE52019.1"/>
    </source>
</evidence>
<keyword evidence="3" id="KW-0997">Cell inner membrane</keyword>
<evidence type="ECO:0000256" key="8">
    <source>
        <dbReference type="SAM" id="MobiDB-lite"/>
    </source>
</evidence>
<evidence type="ECO:0000256" key="5">
    <source>
        <dbReference type="ARBA" id="ARBA00022989"/>
    </source>
</evidence>
<evidence type="ECO:0000256" key="6">
    <source>
        <dbReference type="ARBA" id="ARBA00023136"/>
    </source>
</evidence>
<comment type="subcellular location">
    <subcellularLocation>
        <location evidence="1 7">Cell membrane</location>
        <topology evidence="1 7">Multi-pass membrane protein</topology>
    </subcellularLocation>
</comment>
<dbReference type="EMBL" id="CABPRV010000015">
    <property type="protein sequence ID" value="VVE52019.1"/>
    <property type="molecule type" value="Genomic_DNA"/>
</dbReference>
<accession>A0ABY6WBV4</accession>
<keyword evidence="2 7" id="KW-1003">Cell membrane</keyword>
<organism evidence="9 10">
    <name type="scientific">Pandoraea capi</name>
    <dbReference type="NCBI Taxonomy" id="2508286"/>
    <lineage>
        <taxon>Bacteria</taxon>
        <taxon>Pseudomonadati</taxon>
        <taxon>Pseudomonadota</taxon>
        <taxon>Betaproteobacteria</taxon>
        <taxon>Burkholderiales</taxon>
        <taxon>Burkholderiaceae</taxon>
        <taxon>Pandoraea</taxon>
    </lineage>
</organism>
<feature type="transmembrane region" description="Helical" evidence="7">
    <location>
        <begin position="140"/>
        <end position="167"/>
    </location>
</feature>
<sequence length="495" mass="54704">MALRYVSVRKRIVDVRSAHDSPAFPRSLERGDTAPAFTTEPDLLKLSRINWNNARQLLTYALARAQDDRIPQVAGSLTFTSILSIVPLFAVTFALFTAFPIFNSFRDALQGFLLEHLMPESVNAQIFNYLNQFASKAKSLTAFGLIGLLVTAVLTLMTIESAFNVIWRVPRPRPLAQRLLIYWSLLTLGPLLFGVSLSISSYVFSQSMSLVSTLPPAVASMLSLIPLALTSVAFMLMYVYMPNCKVDWRDALVGGVVAALAFDLTKRGFGMYIRQFPTYTAVYGAFAAVPIFLLWIYLSWLVALLGATITSVLPALRLGHFQYPRFPGSDLLDGLTLIHLLNQDREAGGGGFTTQQLARTMRTSLEHANDLLCRLERMGWVGRLTMQPPAERWLLLANPRTTTLSPLVAQLALNVDELARQMERHALDGAHVADILREGKWDVPLADALPRDPSVSDDNDDSDDGDVNDDGEGVAADAADKARADREREPHPSAR</sequence>
<dbReference type="PANTHER" id="PTHR30213">
    <property type="entry name" value="INNER MEMBRANE PROTEIN YHJD"/>
    <property type="match status" value="1"/>
</dbReference>
<gene>
    <name evidence="9" type="ORF">PCA20602_04769</name>
</gene>
<protein>
    <recommendedName>
        <fullName evidence="7">UPF0761 membrane protein PCA20602_04769</fullName>
    </recommendedName>
</protein>
<feature type="region of interest" description="Disordered" evidence="8">
    <location>
        <begin position="447"/>
        <end position="495"/>
    </location>
</feature>
<feature type="compositionally biased region" description="Basic and acidic residues" evidence="8">
    <location>
        <begin position="478"/>
        <end position="495"/>
    </location>
</feature>